<dbReference type="Pfam" id="PF10186">
    <property type="entry name" value="ATG14"/>
    <property type="match status" value="1"/>
</dbReference>
<protein>
    <submittedName>
        <fullName evidence="2">Uncharacterized protein</fullName>
    </submittedName>
</protein>
<evidence type="ECO:0000256" key="1">
    <source>
        <dbReference type="ARBA" id="ARBA00023054"/>
    </source>
</evidence>
<dbReference type="Proteomes" id="UP001497512">
    <property type="component" value="Chromosome 13"/>
</dbReference>
<dbReference type="InterPro" id="IPR018791">
    <property type="entry name" value="UV_resistance/autophagy_Atg14"/>
</dbReference>
<accession>A0ABP0TPC6</accession>
<proteinExistence type="predicted"/>
<evidence type="ECO:0000313" key="2">
    <source>
        <dbReference type="EMBL" id="CAK9201706.1"/>
    </source>
</evidence>
<reference evidence="2" key="1">
    <citation type="submission" date="2024-02" db="EMBL/GenBank/DDBJ databases">
        <authorList>
            <consortium name="ELIXIR-Norway"/>
            <consortium name="Elixir Norway"/>
        </authorList>
    </citation>
    <scope>NUCLEOTIDE SEQUENCE</scope>
</reference>
<organism evidence="2 3">
    <name type="scientific">Sphagnum troendelagicum</name>
    <dbReference type="NCBI Taxonomy" id="128251"/>
    <lineage>
        <taxon>Eukaryota</taxon>
        <taxon>Viridiplantae</taxon>
        <taxon>Streptophyta</taxon>
        <taxon>Embryophyta</taxon>
        <taxon>Bryophyta</taxon>
        <taxon>Sphagnophytina</taxon>
        <taxon>Sphagnopsida</taxon>
        <taxon>Sphagnales</taxon>
        <taxon>Sphagnaceae</taxon>
        <taxon>Sphagnum</taxon>
    </lineage>
</organism>
<sequence length="206" mass="22642">MSLLYICDKTDGCGIRAFPKTVDSHATAVQNTVTEVHLWTSSIQSPVQICGARLPVGNDPLSNPALELAASLGYRVQLVDLAARYLSAPLLHNAEFAVCIRRNSFFPSNNLRFRIQDSSIGKMAVWELAPQVEGLEQYMVYPDGRMKFEHEFDQTTAFSLLKTNATCLWANHICLVQTGVADPMMSQSMLKEGPSNIIVTDCASTG</sequence>
<gene>
    <name evidence="2" type="ORF">CSSPTR1EN2_LOCUS6041</name>
</gene>
<dbReference type="EMBL" id="OZ019905">
    <property type="protein sequence ID" value="CAK9201706.1"/>
    <property type="molecule type" value="Genomic_DNA"/>
</dbReference>
<keyword evidence="1" id="KW-0175">Coiled coil</keyword>
<name>A0ABP0TPC6_9BRYO</name>
<keyword evidence="3" id="KW-1185">Reference proteome</keyword>
<evidence type="ECO:0000313" key="3">
    <source>
        <dbReference type="Proteomes" id="UP001497512"/>
    </source>
</evidence>